<name>A0A8S9A1W5_SORMA</name>
<feature type="compositionally biased region" description="Acidic residues" evidence="1">
    <location>
        <begin position="451"/>
        <end position="468"/>
    </location>
</feature>
<feature type="compositionally biased region" description="Polar residues" evidence="1">
    <location>
        <begin position="470"/>
        <end position="480"/>
    </location>
</feature>
<gene>
    <name evidence="2" type="ORF">SMACR_00580</name>
</gene>
<dbReference type="EMBL" id="NMPR01000012">
    <property type="protein sequence ID" value="KAA8635486.1"/>
    <property type="molecule type" value="Genomic_DNA"/>
</dbReference>
<evidence type="ECO:0000256" key="1">
    <source>
        <dbReference type="SAM" id="MobiDB-lite"/>
    </source>
</evidence>
<dbReference type="OMA" id="WVHAVAN"/>
<dbReference type="Proteomes" id="UP000433876">
    <property type="component" value="Unassembled WGS sequence"/>
</dbReference>
<evidence type="ECO:0000313" key="2">
    <source>
        <dbReference type="EMBL" id="KAA8635486.1"/>
    </source>
</evidence>
<feature type="region of interest" description="Disordered" evidence="1">
    <location>
        <begin position="450"/>
        <end position="480"/>
    </location>
</feature>
<feature type="region of interest" description="Disordered" evidence="1">
    <location>
        <begin position="293"/>
        <end position="331"/>
    </location>
</feature>
<protein>
    <submittedName>
        <fullName evidence="2">Uncharacterized protein</fullName>
    </submittedName>
</protein>
<dbReference type="VEuPathDB" id="FungiDB:SMAC_00580"/>
<sequence>MAISLWPSAFKAQDPRLAFPTIADIKAMALASFTASSIAHVPIPTEAFEIANFLSITQGSNTLSLIDSAQHGGLIHNIKKARRMNSIAHAFNNNIAPIAPTEVNKTANKSNIVDDRKDTTKSTNVQATAPIVEDNEPAQVSEVSQQVEPTQDVDIIVDDNRNDTSSIIDEEVLTIENNKHTYQHVLPTIDITEVNISMASKITDVADVDEMGASASSIAHDFERFLKEDKMQWVHAVPSQPELCSALSKTKKQVTKVTKPSTQDNKAIAFDIKLLADNKGSLDAEVDIVHHSRRLSNETNSSTETDKTTDSDATRATTPDTPDTEYSTLDTSAVDDKFDDAILTDNNDKLQQADEFGHLYNYGQFSPSDFDATFLMERLDPNRRYVQMTCGYWYALENDDEIRPMAKAEYQEFIAWTSQTPVITREDFNKRQQADAEQGIITSNNIAIIESLDDDGDEEQSGNEEADLVEQQNHATTPEE</sequence>
<feature type="compositionally biased region" description="Basic and acidic residues" evidence="1">
    <location>
        <begin position="304"/>
        <end position="313"/>
    </location>
</feature>
<organism evidence="2 3">
    <name type="scientific">Sordaria macrospora</name>
    <dbReference type="NCBI Taxonomy" id="5147"/>
    <lineage>
        <taxon>Eukaryota</taxon>
        <taxon>Fungi</taxon>
        <taxon>Dikarya</taxon>
        <taxon>Ascomycota</taxon>
        <taxon>Pezizomycotina</taxon>
        <taxon>Sordariomycetes</taxon>
        <taxon>Sordariomycetidae</taxon>
        <taxon>Sordariales</taxon>
        <taxon>Sordariaceae</taxon>
        <taxon>Sordaria</taxon>
    </lineage>
</organism>
<evidence type="ECO:0000313" key="3">
    <source>
        <dbReference type="Proteomes" id="UP000433876"/>
    </source>
</evidence>
<dbReference type="AlphaFoldDB" id="A0A8S9A1W5"/>
<reference evidence="2 3" key="1">
    <citation type="submission" date="2017-07" db="EMBL/GenBank/DDBJ databases">
        <title>Genome sequence of the Sordaria macrospora wild type strain R19027.</title>
        <authorList>
            <person name="Nowrousian M."/>
            <person name="Teichert I."/>
            <person name="Kueck U."/>
        </authorList>
    </citation>
    <scope>NUCLEOTIDE SEQUENCE [LARGE SCALE GENOMIC DNA]</scope>
    <source>
        <strain evidence="2 3">R19027</strain>
        <tissue evidence="2">Mycelium</tissue>
    </source>
</reference>
<accession>A0A8S9A1W5</accession>
<comment type="caution">
    <text evidence="2">The sequence shown here is derived from an EMBL/GenBank/DDBJ whole genome shotgun (WGS) entry which is preliminary data.</text>
</comment>
<proteinExistence type="predicted"/>